<gene>
    <name evidence="1" type="ORF">SAMN06295920_111141</name>
</gene>
<dbReference type="AlphaFoldDB" id="A0A1T5G0P6"/>
<dbReference type="Gene3D" id="2.60.120.10">
    <property type="entry name" value="Jelly Rolls"/>
    <property type="match status" value="1"/>
</dbReference>
<name>A0A1T5G0P6_9SPHN</name>
<dbReference type="Proteomes" id="UP000189818">
    <property type="component" value="Unassembled WGS sequence"/>
</dbReference>
<dbReference type="STRING" id="439228.SAMN06295920_111141"/>
<dbReference type="SUPFAM" id="SSF51182">
    <property type="entry name" value="RmlC-like cupins"/>
    <property type="match status" value="1"/>
</dbReference>
<keyword evidence="2" id="KW-1185">Reference proteome</keyword>
<proteinExistence type="predicted"/>
<dbReference type="EMBL" id="FUYM01000011">
    <property type="protein sequence ID" value="SKC02065.1"/>
    <property type="molecule type" value="Genomic_DNA"/>
</dbReference>
<protein>
    <recommendedName>
        <fullName evidence="3">Cupin domain-containing protein</fullName>
    </recommendedName>
</protein>
<dbReference type="RefSeq" id="WP_079650146.1">
    <property type="nucleotide sequence ID" value="NZ_FUYM01000011.1"/>
</dbReference>
<organism evidence="1 2">
    <name type="scientific">Rhizorhabdus histidinilytica</name>
    <dbReference type="NCBI Taxonomy" id="439228"/>
    <lineage>
        <taxon>Bacteria</taxon>
        <taxon>Pseudomonadati</taxon>
        <taxon>Pseudomonadota</taxon>
        <taxon>Alphaproteobacteria</taxon>
        <taxon>Sphingomonadales</taxon>
        <taxon>Sphingomonadaceae</taxon>
        <taxon>Rhizorhabdus</taxon>
    </lineage>
</organism>
<dbReference type="InterPro" id="IPR014710">
    <property type="entry name" value="RmlC-like_jellyroll"/>
</dbReference>
<evidence type="ECO:0008006" key="3">
    <source>
        <dbReference type="Google" id="ProtNLM"/>
    </source>
</evidence>
<accession>A0A1T5G0P6</accession>
<reference evidence="2" key="1">
    <citation type="submission" date="2017-02" db="EMBL/GenBank/DDBJ databases">
        <authorList>
            <person name="Varghese N."/>
            <person name="Submissions S."/>
        </authorList>
    </citation>
    <scope>NUCLEOTIDE SEQUENCE [LARGE SCALE GENOMIC DNA]</scope>
    <source>
        <strain evidence="2">UM2</strain>
    </source>
</reference>
<evidence type="ECO:0000313" key="1">
    <source>
        <dbReference type="EMBL" id="SKC02065.1"/>
    </source>
</evidence>
<dbReference type="InterPro" id="IPR011051">
    <property type="entry name" value="RmlC_Cupin_sf"/>
</dbReference>
<sequence length="160" mass="18282">MDETIDPNLNKKARFTHLDDFKWQEVRRQQHGDRTASVREKWMEFSDKYLSLYAEWDAGMVVRPHGHNSNHVVFVLDGDMMCGDIHCPAGTHIALDKGDTFGPFIAGPNGVKLFEVMMGDPRSFPANREEYEKLLADKGIVPLPNPPIDMPSWLKDTRNN</sequence>
<evidence type="ECO:0000313" key="2">
    <source>
        <dbReference type="Proteomes" id="UP000189818"/>
    </source>
</evidence>
<dbReference type="OrthoDB" id="7594692at2"/>